<protein>
    <submittedName>
        <fullName evidence="1">Uncharacterized protein</fullName>
    </submittedName>
</protein>
<comment type="caution">
    <text evidence="1">The sequence shown here is derived from an EMBL/GenBank/DDBJ whole genome shotgun (WGS) entry which is preliminary data.</text>
</comment>
<proteinExistence type="predicted"/>
<name>A0AAN8IBL2_TRICO</name>
<gene>
    <name evidence="1" type="ORF">GCK32_007548</name>
</gene>
<keyword evidence="2" id="KW-1185">Reference proteome</keyword>
<reference evidence="1 2" key="1">
    <citation type="submission" date="2019-10" db="EMBL/GenBank/DDBJ databases">
        <title>Assembly and Annotation for the nematode Trichostrongylus colubriformis.</title>
        <authorList>
            <person name="Martin J."/>
        </authorList>
    </citation>
    <scope>NUCLEOTIDE SEQUENCE [LARGE SCALE GENOMIC DNA]</scope>
    <source>
        <strain evidence="1">G859</strain>
        <tissue evidence="1">Whole worm</tissue>
    </source>
</reference>
<accession>A0AAN8IBL2</accession>
<evidence type="ECO:0000313" key="1">
    <source>
        <dbReference type="EMBL" id="KAK5968204.1"/>
    </source>
</evidence>
<sequence length="67" mass="7469">MGIDHWVLWSRRRSGSPTSSHLDVAAAGVSNRDCDTPACGRDCAKLTVVRRRNKPFLTPKPCQFDLN</sequence>
<organism evidence="1 2">
    <name type="scientific">Trichostrongylus colubriformis</name>
    <name type="common">Black scour worm</name>
    <dbReference type="NCBI Taxonomy" id="6319"/>
    <lineage>
        <taxon>Eukaryota</taxon>
        <taxon>Metazoa</taxon>
        <taxon>Ecdysozoa</taxon>
        <taxon>Nematoda</taxon>
        <taxon>Chromadorea</taxon>
        <taxon>Rhabditida</taxon>
        <taxon>Rhabditina</taxon>
        <taxon>Rhabditomorpha</taxon>
        <taxon>Strongyloidea</taxon>
        <taxon>Trichostrongylidae</taxon>
        <taxon>Trichostrongylus</taxon>
    </lineage>
</organism>
<dbReference type="Proteomes" id="UP001331761">
    <property type="component" value="Unassembled WGS sequence"/>
</dbReference>
<dbReference type="AlphaFoldDB" id="A0AAN8IBL2"/>
<evidence type="ECO:0000313" key="2">
    <source>
        <dbReference type="Proteomes" id="UP001331761"/>
    </source>
</evidence>
<dbReference type="EMBL" id="WIXE01021642">
    <property type="protein sequence ID" value="KAK5968204.1"/>
    <property type="molecule type" value="Genomic_DNA"/>
</dbReference>